<feature type="domain" description="DUF8173" evidence="3">
    <location>
        <begin position="233"/>
        <end position="375"/>
    </location>
</feature>
<dbReference type="EMBL" id="LCMI01000007">
    <property type="protein sequence ID" value="KKU32897.1"/>
    <property type="molecule type" value="Genomic_DNA"/>
</dbReference>
<reference evidence="4 5" key="1">
    <citation type="journal article" date="2015" name="Nature">
        <title>rRNA introns, odd ribosomes, and small enigmatic genomes across a large radiation of phyla.</title>
        <authorList>
            <person name="Brown C.T."/>
            <person name="Hug L.A."/>
            <person name="Thomas B.C."/>
            <person name="Sharon I."/>
            <person name="Castelle C.J."/>
            <person name="Singh A."/>
            <person name="Wilkins M.J."/>
            <person name="Williams K.H."/>
            <person name="Banfield J.F."/>
        </authorList>
    </citation>
    <scope>NUCLEOTIDE SEQUENCE [LARGE SCALE GENOMIC DNA]</scope>
</reference>
<keyword evidence="2" id="KW-0732">Signal</keyword>
<feature type="transmembrane region" description="Helical" evidence="1">
    <location>
        <begin position="237"/>
        <end position="254"/>
    </location>
</feature>
<keyword evidence="1" id="KW-0812">Transmembrane</keyword>
<feature type="chain" id="PRO_5002539026" description="DUF8173 domain-containing protein" evidence="2">
    <location>
        <begin position="28"/>
        <end position="382"/>
    </location>
</feature>
<dbReference type="AlphaFoldDB" id="A0A0G1PJM7"/>
<dbReference type="Proteomes" id="UP000034794">
    <property type="component" value="Unassembled WGS sequence"/>
</dbReference>
<feature type="transmembrane region" description="Helical" evidence="1">
    <location>
        <begin position="274"/>
        <end position="301"/>
    </location>
</feature>
<dbReference type="Pfam" id="PF04519">
    <property type="entry name" value="Bactofilin"/>
    <property type="match status" value="1"/>
</dbReference>
<feature type="transmembrane region" description="Helical" evidence="1">
    <location>
        <begin position="307"/>
        <end position="326"/>
    </location>
</feature>
<sequence length="382" mass="41074">MKYFNRLSAILLSALLFSFTLIFPAHAVYLNSGNQLDLPKDKKINETAIIAAGTLNIDTEINGDLFCAGRDIVVNGDIKGDVLCAGQSVKINGRVDGNVRIAAQFIEINGQVGRNITTASQGLIVSKFASIKGDIFFGVQSADLRGTLGRDLLGAADQLTISGTLIRNAKVAASKISLVDPAKIGGDFEYYMENIGTASVNQQNVKGSILKHEIVRKEVSQKEVKGVTIAAKLMARLFWLVSTLLLGFTLIYFLRSRVTQRSQLITRKPFITGFVGLAVLILSPIVAILLLISVIGAPLAIVVILEYMLSLILASIYPTILLGEWVIKLLTKKKSGGLGWSLFAGAVTVGLLFFVPLIGSIVAFILLCSGLGSIFLSYLPEK</sequence>
<feature type="signal peptide" evidence="2">
    <location>
        <begin position="1"/>
        <end position="27"/>
    </location>
</feature>
<evidence type="ECO:0000313" key="4">
    <source>
        <dbReference type="EMBL" id="KKU32897.1"/>
    </source>
</evidence>
<evidence type="ECO:0000313" key="5">
    <source>
        <dbReference type="Proteomes" id="UP000034794"/>
    </source>
</evidence>
<organism evidence="4 5">
    <name type="scientific">Candidatus Collierbacteria bacterium GW2011_GWA2_46_26</name>
    <dbReference type="NCBI Taxonomy" id="1618381"/>
    <lineage>
        <taxon>Bacteria</taxon>
        <taxon>Candidatus Collieribacteriota</taxon>
    </lineage>
</organism>
<gene>
    <name evidence="4" type="ORF">UX47_C0007G0141</name>
</gene>
<dbReference type="InterPro" id="IPR007607">
    <property type="entry name" value="BacA/B"/>
</dbReference>
<evidence type="ECO:0000256" key="2">
    <source>
        <dbReference type="SAM" id="SignalP"/>
    </source>
</evidence>
<evidence type="ECO:0000259" key="3">
    <source>
        <dbReference type="Pfam" id="PF26514"/>
    </source>
</evidence>
<dbReference type="Pfam" id="PF26514">
    <property type="entry name" value="DUF8173"/>
    <property type="match status" value="1"/>
</dbReference>
<keyword evidence="1" id="KW-1133">Transmembrane helix</keyword>
<protein>
    <recommendedName>
        <fullName evidence="3">DUF8173 domain-containing protein</fullName>
    </recommendedName>
</protein>
<feature type="transmembrane region" description="Helical" evidence="1">
    <location>
        <begin position="361"/>
        <end position="379"/>
    </location>
</feature>
<feature type="transmembrane region" description="Helical" evidence="1">
    <location>
        <begin position="338"/>
        <end position="355"/>
    </location>
</feature>
<name>A0A0G1PJM7_9BACT</name>
<comment type="caution">
    <text evidence="4">The sequence shown here is derived from an EMBL/GenBank/DDBJ whole genome shotgun (WGS) entry which is preliminary data.</text>
</comment>
<proteinExistence type="predicted"/>
<keyword evidence="1" id="KW-0472">Membrane</keyword>
<evidence type="ECO:0000256" key="1">
    <source>
        <dbReference type="SAM" id="Phobius"/>
    </source>
</evidence>
<dbReference type="InterPro" id="IPR058486">
    <property type="entry name" value="DUF8173"/>
</dbReference>
<accession>A0A0G1PJM7</accession>